<protein>
    <submittedName>
        <fullName evidence="2">Uncharacterized protein</fullName>
    </submittedName>
</protein>
<gene>
    <name evidence="2" type="ORF">AMTR_s00075p00121700</name>
</gene>
<dbReference type="Gramene" id="ERN04595">
    <property type="protein sequence ID" value="ERN04595"/>
    <property type="gene ID" value="AMTR_s00075p00121700"/>
</dbReference>
<feature type="compositionally biased region" description="Basic and acidic residues" evidence="1">
    <location>
        <begin position="51"/>
        <end position="64"/>
    </location>
</feature>
<dbReference type="Proteomes" id="UP000017836">
    <property type="component" value="Unassembled WGS sequence"/>
</dbReference>
<evidence type="ECO:0000313" key="2">
    <source>
        <dbReference type="EMBL" id="ERN04595.1"/>
    </source>
</evidence>
<sequence>MADASPLRLVGEPASTPYVSSRSVCIPLPMAKVNLVVSEAADEGPTAVQGEELRVEGASEQHEETVDDEGLSPIGGEEPVLIEHPEVIVPNNRDEDMDNERLNASQEEGPDERSEQPMEVAPNDLDGGVIDEGLNIAQGEETGIVGRLEKLEFSYGSSCNKDSGMHMTLRGLHA</sequence>
<accession>W1PC29</accession>
<proteinExistence type="predicted"/>
<dbReference type="EMBL" id="KI394195">
    <property type="protein sequence ID" value="ERN04595.1"/>
    <property type="molecule type" value="Genomic_DNA"/>
</dbReference>
<dbReference type="HOGENOM" id="CLU_139383_0_0_1"/>
<name>W1PC29_AMBTC</name>
<organism evidence="2 3">
    <name type="scientific">Amborella trichopoda</name>
    <dbReference type="NCBI Taxonomy" id="13333"/>
    <lineage>
        <taxon>Eukaryota</taxon>
        <taxon>Viridiplantae</taxon>
        <taxon>Streptophyta</taxon>
        <taxon>Embryophyta</taxon>
        <taxon>Tracheophyta</taxon>
        <taxon>Spermatophyta</taxon>
        <taxon>Magnoliopsida</taxon>
        <taxon>Amborellales</taxon>
        <taxon>Amborellaceae</taxon>
        <taxon>Amborella</taxon>
    </lineage>
</organism>
<feature type="region of interest" description="Disordered" evidence="1">
    <location>
        <begin position="42"/>
        <end position="129"/>
    </location>
</feature>
<evidence type="ECO:0000313" key="3">
    <source>
        <dbReference type="Proteomes" id="UP000017836"/>
    </source>
</evidence>
<evidence type="ECO:0000256" key="1">
    <source>
        <dbReference type="SAM" id="MobiDB-lite"/>
    </source>
</evidence>
<dbReference type="AlphaFoldDB" id="W1PC29"/>
<reference evidence="3" key="1">
    <citation type="journal article" date="2013" name="Science">
        <title>The Amborella genome and the evolution of flowering plants.</title>
        <authorList>
            <consortium name="Amborella Genome Project"/>
        </authorList>
    </citation>
    <scope>NUCLEOTIDE SEQUENCE [LARGE SCALE GENOMIC DNA]</scope>
</reference>
<keyword evidence="3" id="KW-1185">Reference proteome</keyword>